<sequence length="85" mass="10125">MEHLFWVCPCAVALWTKLVTHWTGERGSRQRTQQFLEACASRQVHAIPKHRTEIVKERFQDDVVEAERAWKQKWHILAKICQTKL</sequence>
<dbReference type="EMBL" id="JH598582">
    <property type="status" value="NOT_ANNOTATED_CDS"/>
    <property type="molecule type" value="Genomic_DNA"/>
</dbReference>
<organism evidence="2 3">
    <name type="scientific">Hyaloperonospora arabidopsidis (strain Emoy2)</name>
    <name type="common">Downy mildew agent</name>
    <name type="synonym">Peronospora arabidopsidis</name>
    <dbReference type="NCBI Taxonomy" id="559515"/>
    <lineage>
        <taxon>Eukaryota</taxon>
        <taxon>Sar</taxon>
        <taxon>Stramenopiles</taxon>
        <taxon>Oomycota</taxon>
        <taxon>Peronosporomycetes</taxon>
        <taxon>Peronosporales</taxon>
        <taxon>Peronosporaceae</taxon>
        <taxon>Hyaloperonospora</taxon>
    </lineage>
</organism>
<dbReference type="OMA" id="KWHILAK"/>
<evidence type="ECO:0000256" key="1">
    <source>
        <dbReference type="SAM" id="SignalP"/>
    </source>
</evidence>
<protein>
    <recommendedName>
        <fullName evidence="4">RxLR effector candidate protein</fullName>
    </recommendedName>
</protein>
<keyword evidence="1" id="KW-0732">Signal</keyword>
<dbReference type="VEuPathDB" id="FungiDB:HpaG808710"/>
<feature type="chain" id="PRO_5004048874" description="RxLR effector candidate protein" evidence="1">
    <location>
        <begin position="22"/>
        <end position="85"/>
    </location>
</feature>
<dbReference type="HOGENOM" id="CLU_163687_0_0_1"/>
<dbReference type="AlphaFoldDB" id="M4BQM1"/>
<reference evidence="3" key="1">
    <citation type="journal article" date="2010" name="Science">
        <title>Signatures of adaptation to obligate biotrophy in the Hyaloperonospora arabidopsidis genome.</title>
        <authorList>
            <person name="Baxter L."/>
            <person name="Tripathy S."/>
            <person name="Ishaque N."/>
            <person name="Boot N."/>
            <person name="Cabral A."/>
            <person name="Kemen E."/>
            <person name="Thines M."/>
            <person name="Ah-Fong A."/>
            <person name="Anderson R."/>
            <person name="Badejoko W."/>
            <person name="Bittner-Eddy P."/>
            <person name="Boore J.L."/>
            <person name="Chibucos M.C."/>
            <person name="Coates M."/>
            <person name="Dehal P."/>
            <person name="Delehaunty K."/>
            <person name="Dong S."/>
            <person name="Downton P."/>
            <person name="Dumas B."/>
            <person name="Fabro G."/>
            <person name="Fronick C."/>
            <person name="Fuerstenberg S.I."/>
            <person name="Fulton L."/>
            <person name="Gaulin E."/>
            <person name="Govers F."/>
            <person name="Hughes L."/>
            <person name="Humphray S."/>
            <person name="Jiang R.H."/>
            <person name="Judelson H."/>
            <person name="Kamoun S."/>
            <person name="Kyung K."/>
            <person name="Meijer H."/>
            <person name="Minx P."/>
            <person name="Morris P."/>
            <person name="Nelson J."/>
            <person name="Phuntumart V."/>
            <person name="Qutob D."/>
            <person name="Rehmany A."/>
            <person name="Rougon-Cardoso A."/>
            <person name="Ryden P."/>
            <person name="Torto-Alalibo T."/>
            <person name="Studholme D."/>
            <person name="Wang Y."/>
            <person name="Win J."/>
            <person name="Wood J."/>
            <person name="Clifton S.W."/>
            <person name="Rogers J."/>
            <person name="Van den Ackerveken G."/>
            <person name="Jones J.D."/>
            <person name="McDowell J.M."/>
            <person name="Beynon J."/>
            <person name="Tyler B.M."/>
        </authorList>
    </citation>
    <scope>NUCLEOTIDE SEQUENCE [LARGE SCALE GENOMIC DNA]</scope>
    <source>
        <strain evidence="3">Emoy2</strain>
    </source>
</reference>
<accession>M4BQM1</accession>
<feature type="signal peptide" evidence="1">
    <location>
        <begin position="1"/>
        <end position="21"/>
    </location>
</feature>
<keyword evidence="3" id="KW-1185">Reference proteome</keyword>
<dbReference type="Proteomes" id="UP000011713">
    <property type="component" value="Unassembled WGS sequence"/>
</dbReference>
<name>M4BQM1_HYAAE</name>
<evidence type="ECO:0000313" key="2">
    <source>
        <dbReference type="EnsemblProtists" id="HpaP808710"/>
    </source>
</evidence>
<dbReference type="InParanoid" id="M4BQM1"/>
<dbReference type="EnsemblProtists" id="HpaT808710">
    <property type="protein sequence ID" value="HpaP808710"/>
    <property type="gene ID" value="HpaG808710"/>
</dbReference>
<evidence type="ECO:0000313" key="3">
    <source>
        <dbReference type="Proteomes" id="UP000011713"/>
    </source>
</evidence>
<reference evidence="2" key="2">
    <citation type="submission" date="2015-06" db="UniProtKB">
        <authorList>
            <consortium name="EnsemblProtists"/>
        </authorList>
    </citation>
    <scope>IDENTIFICATION</scope>
    <source>
        <strain evidence="2">Emoy2</strain>
    </source>
</reference>
<evidence type="ECO:0008006" key="4">
    <source>
        <dbReference type="Google" id="ProtNLM"/>
    </source>
</evidence>
<proteinExistence type="predicted"/>